<dbReference type="Gene3D" id="3.30.559.30">
    <property type="entry name" value="Nonribosomal peptide synthetase, condensation domain"/>
    <property type="match status" value="5"/>
</dbReference>
<evidence type="ECO:0000313" key="6">
    <source>
        <dbReference type="EMBL" id="KAK4185843.1"/>
    </source>
</evidence>
<dbReference type="GO" id="GO:0044550">
    <property type="term" value="P:secondary metabolite biosynthetic process"/>
    <property type="evidence" value="ECO:0007669"/>
    <property type="project" value="TreeGrafter"/>
</dbReference>
<feature type="domain" description="Carrier" evidence="5">
    <location>
        <begin position="3391"/>
        <end position="3466"/>
    </location>
</feature>
<dbReference type="Pfam" id="PF00550">
    <property type="entry name" value="PP-binding"/>
    <property type="match status" value="5"/>
</dbReference>
<dbReference type="Gene3D" id="3.30.300.30">
    <property type="match status" value="4"/>
</dbReference>
<keyword evidence="3" id="KW-0436">Ligase</keyword>
<dbReference type="CDD" id="cd05918">
    <property type="entry name" value="A_NRPS_SidN3_like"/>
    <property type="match status" value="4"/>
</dbReference>
<dbReference type="Pfam" id="PF00501">
    <property type="entry name" value="AMP-binding"/>
    <property type="match status" value="4"/>
</dbReference>
<protein>
    <recommendedName>
        <fullName evidence="5">Carrier domain-containing protein</fullName>
    </recommendedName>
</protein>
<comment type="caution">
    <text evidence="6">The sequence shown here is derived from an EMBL/GenBank/DDBJ whole genome shotgun (WGS) entry which is preliminary data.</text>
</comment>
<dbReference type="NCBIfam" id="TIGR01733">
    <property type="entry name" value="AA-adenyl-dom"/>
    <property type="match status" value="4"/>
</dbReference>
<gene>
    <name evidence="6" type="ORF">QBC35DRAFT_290110</name>
</gene>
<dbReference type="Pfam" id="PF00668">
    <property type="entry name" value="Condensation"/>
    <property type="match status" value="5"/>
</dbReference>
<dbReference type="PANTHER" id="PTHR45527">
    <property type="entry name" value="NONRIBOSOMAL PEPTIDE SYNTHETASE"/>
    <property type="match status" value="1"/>
</dbReference>
<dbReference type="InterPro" id="IPR045851">
    <property type="entry name" value="AMP-bd_C_sf"/>
</dbReference>
<dbReference type="GO" id="GO:0043041">
    <property type="term" value="P:amino acid activation for nonribosomal peptide biosynthetic process"/>
    <property type="evidence" value="ECO:0007669"/>
    <property type="project" value="TreeGrafter"/>
</dbReference>
<dbReference type="SUPFAM" id="SSF47336">
    <property type="entry name" value="ACP-like"/>
    <property type="match status" value="5"/>
</dbReference>
<dbReference type="InterPro" id="IPR010071">
    <property type="entry name" value="AA_adenyl_dom"/>
</dbReference>
<reference evidence="6" key="2">
    <citation type="submission" date="2023-05" db="EMBL/GenBank/DDBJ databases">
        <authorList>
            <consortium name="Lawrence Berkeley National Laboratory"/>
            <person name="Steindorff A."/>
            <person name="Hensen N."/>
            <person name="Bonometti L."/>
            <person name="Westerberg I."/>
            <person name="Brannstrom I.O."/>
            <person name="Guillou S."/>
            <person name="Cros-Aarteil S."/>
            <person name="Calhoun S."/>
            <person name="Haridas S."/>
            <person name="Kuo A."/>
            <person name="Mondo S."/>
            <person name="Pangilinan J."/>
            <person name="Riley R."/>
            <person name="Labutti K."/>
            <person name="Andreopoulos B."/>
            <person name="Lipzen A."/>
            <person name="Chen C."/>
            <person name="Yanf M."/>
            <person name="Daum C."/>
            <person name="Ng V."/>
            <person name="Clum A."/>
            <person name="Ohm R."/>
            <person name="Martin F."/>
            <person name="Silar P."/>
            <person name="Natvig D."/>
            <person name="Lalanne C."/>
            <person name="Gautier V."/>
            <person name="Ament-Velasquez S.L."/>
            <person name="Kruys A."/>
            <person name="Hutchinson M.I."/>
            <person name="Powell A.J."/>
            <person name="Barry K."/>
            <person name="Miller A.N."/>
            <person name="Grigoriev I.V."/>
            <person name="Debuchy R."/>
            <person name="Gladieux P."/>
            <person name="Thoren M.H."/>
            <person name="Johannesson H."/>
        </authorList>
    </citation>
    <scope>NUCLEOTIDE SEQUENCE</scope>
    <source>
        <strain evidence="6">PSN309</strain>
    </source>
</reference>
<dbReference type="InterPro" id="IPR001242">
    <property type="entry name" value="Condensation_dom"/>
</dbReference>
<dbReference type="SMART" id="SM00823">
    <property type="entry name" value="PKS_PP"/>
    <property type="match status" value="4"/>
</dbReference>
<dbReference type="SUPFAM" id="SSF52777">
    <property type="entry name" value="CoA-dependent acyltransferases"/>
    <property type="match status" value="10"/>
</dbReference>
<evidence type="ECO:0000259" key="5">
    <source>
        <dbReference type="PROSITE" id="PS50075"/>
    </source>
</evidence>
<dbReference type="FunFam" id="1.10.1200.10:FF:000005">
    <property type="entry name" value="Nonribosomal peptide synthetase 1"/>
    <property type="match status" value="1"/>
</dbReference>
<feature type="domain" description="Carrier" evidence="5">
    <location>
        <begin position="30"/>
        <end position="105"/>
    </location>
</feature>
<dbReference type="InterPro" id="IPR006162">
    <property type="entry name" value="Ppantetheine_attach_site"/>
</dbReference>
<dbReference type="InterPro" id="IPR020806">
    <property type="entry name" value="PKS_PP-bd"/>
</dbReference>
<dbReference type="FunFam" id="3.30.300.30:FF:000015">
    <property type="entry name" value="Nonribosomal peptide synthase SidD"/>
    <property type="match status" value="4"/>
</dbReference>
<dbReference type="GO" id="GO:0016874">
    <property type="term" value="F:ligase activity"/>
    <property type="evidence" value="ECO:0007669"/>
    <property type="project" value="UniProtKB-KW"/>
</dbReference>
<sequence>MGSIAEVLPMGNPWQGEVGKSGVDVSVDTLDLRGELEKLAASALGITVRKLRNNNDKTWIRLGGDSLTAVNFMGACHAAGINLNIPDIIKAESIDDLLRRIVEGHIGKENEASDGDEKAGVHRGLDVSDDLRGFLNGSIDEIEGVGACSPMQENFMAVQSLDPSAYQLKVAAIINSTDPDVVVSTDAARRAWKQVVEKHAALRTSFIESVDRPGRLDQIIWRPGRNAEPEISVFQSHSEAEAASFDGHYASRFAHHLILAPAAAEDNGRLYVSLVISHALIDGVSIELLFQDFLVALTGQLPSNDRQSSMPCDLYIEAQQPDMSPEALGYWAQYTQNIEGTFLKGALASVESNATKKPTGLYAVDDEVLFLQGQENQFEDLKATVASACQVAFALVLGSYTGSSDVCFSYTASGRQKRIRGLQGAVGNFVNTLPCRVNLTDDPTVEEAVQGVQADFLESLPFQGASLGNVQQLGDCLLSFQRGLPAEELVRAGFEVDVVSWEAPSDYNYNMAVSIDKNRLGLRLSTWESLTPKEDAHNLMQLFRDSLEFVLRDVSRPCSDFVGITAADRAKILANNRQPYHLPRKCVHDQVRSIARQQPSSQAIQAWDGDLTYSELDTYSDRIALHLLHRGLPREGKVGIYMAKSRWAPTAMLGVLKAGGVVVPLGIQDPLNRIGSIARSAEVSIVLADPIHAEKLLTTPDILPFSVHVIYIDDDLLLGHSSLSSNVPLSNIWPDVMPDNAAWIVFTSGSTGIPKAVVLEHKTLCAPMYVQAERYNLGPSTRALQFSAHTFDVAVKDIFTTLTFGGVVCVPSEHQRLNDLAGAIRSMRVTLATLTPTVASLLDPADVPTLTTIVSTGEALSGAVLQPWLEDGRVTWFNGYGPSECSHVSTINGPIRSPKEASIIGLPAANRLWVVDPRNVHRLSPIGAAGELLIEGAIAREYLNNPEGTAAAFIVDPDFVRHLGLTQGRRMYRTGDLVRQNKDGRFTYLGRKDTQVKIRGQRVEVGEIESRISRLLPGNPLVQVELLRPATLIAAVELRGAARGAGKETAPVMPCEVPEDLREEWQNIQNSLMDDLPLHMVPNHFVPFSQLPTNASGKLDRRATRLLLERLHAAASEQGVLDRNNPAKSPRTVSTETGKRLQSIWADVLGRAVDEIGDNDHFMRLGGDSVVAMRMVGVARKQGVQLSVADIIQNPRLVDMARVVDEFDKMAAKAAADDTAPFELWKGFLAASDAEQQVRLVAVADQCDIPANHVVDVYPTSPLQEGLMAMTSQHPGTYVAQQVFRMGSEIDIERFKNAWAVVASSLTILRTRIVYTQGEGSVQVVTRDAPLFTTASMGLMEFLDQDRTASFVYGTRLHRFCIVNDGDDRYFAWTAHHSAYDGTTVSRTLKMVAEVYQGGSCHSVTPSTRFFRSLGQGSDDEVWQQSRAYWRKELENAQLTRFPESPSLSYRPFADGVHRHRFSLPPSHSPGRVSVAILLRAAWALVVSGSTGNDEAMLAIVLSGRDVPVVGIEDVIAPTITTVPARIQIDRSKAVVDFLSAVDAHGREMAPHTQFGLANIRREVPGLGQQFDPGHLFVVHFGTPPEDAVTTSNLGLERMTGERQNFEGYNLVVECALLDDAGSEIEVETHFDPNVLARARVDELMSRLEHIAHELQRYNVPDAALDESKKHDILGGLDVITPAEKQRLLGWNKPIPDALEITLDRLVAKHIAASPHAQAVCSRGRNLTYAQLDDAAGRLAQLLVTVGVGPEVLVGVCMDKSEFAAISMLAIIRAGGGVVPLGIQFPSSRLETLVSDAQITVALVDETQAKRFNTMVPHPVVVDWSLLDSLPCPDPDAPALSRAGPGNPAWVIFTSGSTGVPKGVVLEHRALSHGVLANGLLYGVTPATRNFQFSAFTFDVSITDIFTTWAYGGCVCFPSERDRIDGITTAMQDFAVTFAVLTPTVTSLLDPAEVPDTLDTIVFVGEAIKPAAVEPWYKHIKCFNGYGPAECSIYSVINGPITRPEDAPIIGTNVANRLWLTHPADYNALVPLGTAGELLIEGHSLAREYLHDPKKTAASFIVDPKFAASLGLPQGRRMYRTGDLVRQDPDTGLFTCLGRLDSQIKIRGQRVQVGEIESQIVKLQPSVQHACVDLIQLRGAPEPMLLAAVELQADIGSDSSEDLDNELQLPTAITSPSRRVNAFLSEVRACLSQILPLYMIPAHFIPMTLPVNASGKLDRRATREILETLDREQLRAFSADRISTNGEEEQTQLSDTENRLRLLWAQVLGLQGDGNIQSVNDNFFELGGDSVTAMRLAAAARAATVPLRLGVMEILMNPRLGDMARVAEENSGGSDDGHHKAAAAEDPKPFELWNGFLDAPLDEQRASLAQLAEQCPDLGRLDEIVDVYPATALQEGLMAITSRQTSAYVAQQVFRLSTDMDVSHLHSAWELMSSRLAILRTRIVYTSQGTLQIVTKSTPEWEYPTDLESYLARDQSTPFSYGSPLHRLAVVKDGPVRYFVWTVHHAAYDGWTLQLALRMLIRAYQDTTGASLNQEPMTPIPRFIRYLEQVDDTATKDFWRGQLEDAKISRFPHLPSLTYQPCAASLLETHIIGLSADSHNESNNQVTAVPLGAVLRAAWAATVATYTSSDEATMNITLSGRDLPVEGIANVVGPTLTTVPVRVKLNKAQSVDEFLRTVDEQAREMASFAHVGLHRIRNAVPSLGSDFDAGHLFIIQPAPTEAEQSVGSELEGIGLELDTNIAARGAETRDFGGYALAVDCTASADSVHIEMRYDSTVLPHPRAAQLLTHFEHAIRQLNINRGRPTVSLSDIDLFFSPADAEAIRGWNEDVPPTTHCCIHDLICEAAGRSPDAQAIEAWDGSFSYASLIETARRLARHLNQQYAVGPEISVGLCMDKSRWAVVSMLAILIAGGAVVPLGVQLPISRLAIMVQDAKIGLVLVDKTHAVRLSPLQRVAKQTQTTMTTDLITINAPFVESLPLDNNDHSLNVSSTVSPTNAAWVVFTSGSTGTPKGVILEHKSLCSSFAAHGPRVGFGPTTRAFQFSAYTFDNAIEDILSVLTFGGCVCVPSEDQRLNDLAATIRHFNANLLNATPTMASLLKPADVPTVKTLLLGGETVSPAAVEPWLGHAKVINTYGPAECSVDVACSVPMQHSSDAFTIGLPLGVNFWVTNPADHNQLTPVGMPGELLVEGPHLGRGYINDAEKTAKNFVRDPDFVKRLGLSTGRRFYRTGDLVQQNPDGSLVHLGRIDTQIKIRGQRVEIGEIESQIVNTDKAVRIACVDLISPSDGSAGDPMLVAAIEIGDYGPGGEGKQLEEHALLHATGTLRAMVQKIRAELFLVLPRYMVPHIVPMLSLPSNASGKLDRRATREILSALSRDQLSAFEESTDSSSDRPLTPMEHRLRGIWVDMLGCSPSIGPNAHFVQLGGDSVIAMRIVAAGRGAGLRIGVVDILNNPRLADLARIAGEDVTTRVSEPDPTPFELWRGFTDISTQQQQAWLSEVAERCGLDSHEIEDVYPATPLQEGLMAVTADQPEGYFAQFQFRMSGVDLPRFKAAWGKVTASLAIMRTRIVYDAPRAVSVQVVSRASPTWGYGNDLDVYLAQDKALKFAYGMLLHRLAIVETKQDETYFVWTLHHSGYDGYQVALTLNMLAELYQAGGPIDPPPPPVSRFIRYLEKKDKHEVASYWKHQLEGVALARFPPIPNASYRPEADSASKARINVGRTGRSRASIATLLQAAWSLTVGQRTGIHEATSAVALAARNIPVPDIGSMAVPTLATVPMRVRFDDRKQLVSEFLASLAQQAEEMLPFLHTGMQHIRAMVPGLGVDFDPGHLFIVQPTMGGDGDVDPIQAMGLEELPRNKADFSGYALAVQCMAHPDGTVDVEMLYDSTVLPQTTAEALLSQFEHMIQQLQTRSTSAIGELDLLTHSDVDRIREWNKPVIEAAPHRSCIHELVQAMVRQQPDAPAISAWDGELSYGALNKTAARLAYHLLEHGVGPEVAVGVCMDKSLWAMVSMLAILQAGGVVVGLGTQHPLARIDTIVSDAGIKIVLADKSQASRLIGHVPHPIEVNASFIETLSDNSEPPHLEGLTPDNAAWIVYTSGSTGNPKGVVLSHAALCTGMLSHGTIFGNNNRTRALQYASHTFGVVMEDMFTTLIFGGCTCIPSEDARLDMNDLARTIRDMDVNFINVTSTTASMLDPNKVPGVKTVVLGGEAVRPAVVDLWLNHARVLNAYGQSECSVESVISILERAEDATNIGFPIGGCAAWVVDTSDWNQLVPVGTPGELLIQGPLLARGYLNDPDKTATSFVTDPKFLRQLDLLPGSGHRLYRTGDLVQQNDDGSMIYLGRCDSQIKVRGQRVEPGEIENQIVQCFTGEVSHAFVDVVALQQGSDPVLVAAIELSSQDSEADSADSNDGNKYDLPPTVRQPSTHITSLIQRIRNTLLKELPPYMVPSYFVPMVQHLPVNASGKLDRRATRNILTTLDRHQLEASTRGKKSQPQRPLTETELQLREAYAEVLGRSAEDIGLEDTFIELGGDSVAAMRVAATCRQRFGLTVRVRDLLQKQSIEGLAPHVQKSGVLSDQQLDNPQQSLSSLSDAATDIQEWMLDYHMARPDIGMTYFSLDGPGSLTGNNKMADTLKNLFSSVEILHTGFVQNKAGGWKRAILDGFVPDVRTYTTTDGSIDDWTVQLMSNEGSRPIRPDHPLADVAICTTSTQHRILFRLSHAIWDGMCIQAFWSTLKDIFETGRARDNRATFSQYVAEVERLRTPDATDYWDDLLQGSTMTPIGSLNKPSTGNNGYVYRAAVLGPGTIKAAAHRLPHNTTCANVIKAAWSLVLARHAGRRDVVFADIVSGRSGVDTSVANAMGCCSTPIPVRVRLADDSTYVDLVQSLQRQQLESIPYETFGLYRAIKECTEWPEGTPATSWINHVPARVDAGEEIMIGNTKYVLGQPAAQEEKKWTFSEVRIAWTVMDGTGDLEFHLVYAADVVGESVAQKLYDEMVSTLERILEAPGALISERFLEE</sequence>
<dbReference type="NCBIfam" id="NF003417">
    <property type="entry name" value="PRK04813.1"/>
    <property type="match status" value="4"/>
</dbReference>
<dbReference type="Gene3D" id="1.10.1200.10">
    <property type="entry name" value="ACP-like"/>
    <property type="match status" value="4"/>
</dbReference>
<accession>A0AAN7AG00</accession>
<evidence type="ECO:0000256" key="1">
    <source>
        <dbReference type="ARBA" id="ARBA00022450"/>
    </source>
</evidence>
<dbReference type="Proteomes" id="UP001302126">
    <property type="component" value="Unassembled WGS sequence"/>
</dbReference>
<proteinExistence type="predicted"/>
<dbReference type="PROSITE" id="PS50075">
    <property type="entry name" value="CARRIER"/>
    <property type="match status" value="5"/>
</dbReference>
<feature type="domain" description="Carrier" evidence="5">
    <location>
        <begin position="2254"/>
        <end position="2331"/>
    </location>
</feature>
<dbReference type="PROSITE" id="PS00455">
    <property type="entry name" value="AMP_BINDING"/>
    <property type="match status" value="4"/>
</dbReference>
<feature type="region of interest" description="Disordered" evidence="4">
    <location>
        <begin position="4401"/>
        <end position="4422"/>
    </location>
</feature>
<evidence type="ECO:0000313" key="7">
    <source>
        <dbReference type="Proteomes" id="UP001302126"/>
    </source>
</evidence>
<dbReference type="PROSITE" id="PS00012">
    <property type="entry name" value="PHOSPHOPANTETHEINE"/>
    <property type="match status" value="1"/>
</dbReference>
<dbReference type="Gene3D" id="3.40.50.12780">
    <property type="entry name" value="N-terminal domain of ligase-like"/>
    <property type="match status" value="3"/>
</dbReference>
<keyword evidence="7" id="KW-1185">Reference proteome</keyword>
<evidence type="ECO:0000256" key="4">
    <source>
        <dbReference type="SAM" id="MobiDB-lite"/>
    </source>
</evidence>
<dbReference type="Gene3D" id="2.30.38.10">
    <property type="entry name" value="Luciferase, Domain 3"/>
    <property type="match status" value="1"/>
</dbReference>
<dbReference type="InterPro" id="IPR000873">
    <property type="entry name" value="AMP-dep_synth/lig_dom"/>
</dbReference>
<dbReference type="PANTHER" id="PTHR45527:SF16">
    <property type="entry name" value="NONRIBOSOMAL PEPTIDE SYNTHASE ATNA-RELATED"/>
    <property type="match status" value="1"/>
</dbReference>
<dbReference type="Gene3D" id="3.40.50.980">
    <property type="match status" value="2"/>
</dbReference>
<dbReference type="InterPro" id="IPR020845">
    <property type="entry name" value="AMP-binding_CS"/>
</dbReference>
<dbReference type="InterPro" id="IPR009081">
    <property type="entry name" value="PP-bd_ACP"/>
</dbReference>
<dbReference type="CDD" id="cd19542">
    <property type="entry name" value="CT_NRPS-like"/>
    <property type="match status" value="1"/>
</dbReference>
<dbReference type="Gene3D" id="3.30.559.10">
    <property type="entry name" value="Chloramphenicol acetyltransferase-like domain"/>
    <property type="match status" value="5"/>
</dbReference>
<dbReference type="EMBL" id="MU864438">
    <property type="protein sequence ID" value="KAK4185843.1"/>
    <property type="molecule type" value="Genomic_DNA"/>
</dbReference>
<dbReference type="CDD" id="cd19545">
    <property type="entry name" value="FUM14_C_NRPS-like"/>
    <property type="match status" value="3"/>
</dbReference>
<dbReference type="SUPFAM" id="SSF56801">
    <property type="entry name" value="Acetyl-CoA synthetase-like"/>
    <property type="match status" value="4"/>
</dbReference>
<dbReference type="InterPro" id="IPR036736">
    <property type="entry name" value="ACP-like_sf"/>
</dbReference>
<feature type="domain" description="Carrier" evidence="5">
    <location>
        <begin position="1132"/>
        <end position="1208"/>
    </location>
</feature>
<dbReference type="InterPro" id="IPR042099">
    <property type="entry name" value="ANL_N_sf"/>
</dbReference>
<keyword evidence="2" id="KW-0597">Phosphoprotein</keyword>
<feature type="domain" description="Carrier" evidence="5">
    <location>
        <begin position="4497"/>
        <end position="4574"/>
    </location>
</feature>
<dbReference type="GO" id="GO:0005737">
    <property type="term" value="C:cytoplasm"/>
    <property type="evidence" value="ECO:0007669"/>
    <property type="project" value="TreeGrafter"/>
</dbReference>
<keyword evidence="1" id="KW-0596">Phosphopantetheine</keyword>
<evidence type="ECO:0000256" key="2">
    <source>
        <dbReference type="ARBA" id="ARBA00022553"/>
    </source>
</evidence>
<organism evidence="6 7">
    <name type="scientific">Podospora australis</name>
    <dbReference type="NCBI Taxonomy" id="1536484"/>
    <lineage>
        <taxon>Eukaryota</taxon>
        <taxon>Fungi</taxon>
        <taxon>Dikarya</taxon>
        <taxon>Ascomycota</taxon>
        <taxon>Pezizomycotina</taxon>
        <taxon>Sordariomycetes</taxon>
        <taxon>Sordariomycetidae</taxon>
        <taxon>Sordariales</taxon>
        <taxon>Podosporaceae</taxon>
        <taxon>Podospora</taxon>
    </lineage>
</organism>
<dbReference type="InterPro" id="IPR023213">
    <property type="entry name" value="CAT-like_dom_sf"/>
</dbReference>
<reference evidence="6" key="1">
    <citation type="journal article" date="2023" name="Mol. Phylogenet. Evol.">
        <title>Genome-scale phylogeny and comparative genomics of the fungal order Sordariales.</title>
        <authorList>
            <person name="Hensen N."/>
            <person name="Bonometti L."/>
            <person name="Westerberg I."/>
            <person name="Brannstrom I.O."/>
            <person name="Guillou S."/>
            <person name="Cros-Aarteil S."/>
            <person name="Calhoun S."/>
            <person name="Haridas S."/>
            <person name="Kuo A."/>
            <person name="Mondo S."/>
            <person name="Pangilinan J."/>
            <person name="Riley R."/>
            <person name="LaButti K."/>
            <person name="Andreopoulos B."/>
            <person name="Lipzen A."/>
            <person name="Chen C."/>
            <person name="Yan M."/>
            <person name="Daum C."/>
            <person name="Ng V."/>
            <person name="Clum A."/>
            <person name="Steindorff A."/>
            <person name="Ohm R.A."/>
            <person name="Martin F."/>
            <person name="Silar P."/>
            <person name="Natvig D.O."/>
            <person name="Lalanne C."/>
            <person name="Gautier V."/>
            <person name="Ament-Velasquez S.L."/>
            <person name="Kruys A."/>
            <person name="Hutchinson M.I."/>
            <person name="Powell A.J."/>
            <person name="Barry K."/>
            <person name="Miller A.N."/>
            <person name="Grigoriev I.V."/>
            <person name="Debuchy R."/>
            <person name="Gladieux P."/>
            <person name="Hiltunen Thoren M."/>
            <person name="Johannesson H."/>
        </authorList>
    </citation>
    <scope>NUCLEOTIDE SEQUENCE</scope>
    <source>
        <strain evidence="6">PSN309</strain>
    </source>
</reference>
<dbReference type="GO" id="GO:0031177">
    <property type="term" value="F:phosphopantetheine binding"/>
    <property type="evidence" value="ECO:0007669"/>
    <property type="project" value="InterPro"/>
</dbReference>
<evidence type="ECO:0000256" key="3">
    <source>
        <dbReference type="ARBA" id="ARBA00022598"/>
    </source>
</evidence>
<name>A0AAN7AG00_9PEZI</name>
<feature type="region of interest" description="Disordered" evidence="4">
    <location>
        <begin position="4483"/>
        <end position="4502"/>
    </location>
</feature>
<dbReference type="FunFam" id="3.40.50.12780:FF:000014">
    <property type="entry name" value="Nonribosomal peptide synthetase 1"/>
    <property type="match status" value="2"/>
</dbReference>